<comment type="caution">
    <text evidence="2">The sequence shown here is derived from an EMBL/GenBank/DDBJ whole genome shotgun (WGS) entry which is preliminary data.</text>
</comment>
<proteinExistence type="predicted"/>
<accession>A0A1C0AC44</accession>
<dbReference type="Proteomes" id="UP000093514">
    <property type="component" value="Unassembled WGS sequence"/>
</dbReference>
<sequence length="197" mass="23344">MSNYTRIFKFYSRFIIELEMVNGLINFLNGKRGDRMSSNLLVIGIFIYIVLLLYCGDRFYFLGLEFFAKKKLLKIGQRLEDLEFSFEQIYYLVATPSTNCDFSELKLGDFIVEKSKLSFFYGEIYDLKIYAQMSDGQKKLVAIVPKDKFPVPILDTMLYYDQINQNDYNMLVSYLFSHPRTHKMIIKEIRRRIIEGN</sequence>
<reference evidence="2 3" key="2">
    <citation type="submission" date="2016-08" db="EMBL/GenBank/DDBJ databases">
        <title>Orenia metallireducens sp. nov. strain Z6, a Novel Metal-reducing Firmicute from the Deep Subsurface.</title>
        <authorList>
            <person name="Maxim B.I."/>
            <person name="Kenneth K."/>
            <person name="Flynn T.M."/>
            <person name="Oloughlin E.J."/>
            <person name="Locke R.A."/>
            <person name="Weber J.R."/>
            <person name="Egan S.M."/>
            <person name="Mackie R.I."/>
            <person name="Cann I.K."/>
        </authorList>
    </citation>
    <scope>NUCLEOTIDE SEQUENCE [LARGE SCALE GENOMIC DNA]</scope>
    <source>
        <strain evidence="2 3">Z6</strain>
    </source>
</reference>
<organism evidence="2 3">
    <name type="scientific">Orenia metallireducens</name>
    <dbReference type="NCBI Taxonomy" id="1413210"/>
    <lineage>
        <taxon>Bacteria</taxon>
        <taxon>Bacillati</taxon>
        <taxon>Bacillota</taxon>
        <taxon>Clostridia</taxon>
        <taxon>Halanaerobiales</taxon>
        <taxon>Halobacteroidaceae</taxon>
        <taxon>Orenia</taxon>
    </lineage>
</organism>
<dbReference type="EMBL" id="LWDV01000006">
    <property type="protein sequence ID" value="OCL27956.1"/>
    <property type="molecule type" value="Genomic_DNA"/>
</dbReference>
<keyword evidence="1" id="KW-1133">Transmembrane helix</keyword>
<evidence type="ECO:0000313" key="2">
    <source>
        <dbReference type="EMBL" id="OCL27956.1"/>
    </source>
</evidence>
<protein>
    <submittedName>
        <fullName evidence="2">Uncharacterized protein</fullName>
    </submittedName>
</protein>
<name>A0A1C0AC44_9FIRM</name>
<keyword evidence="3" id="KW-1185">Reference proteome</keyword>
<gene>
    <name evidence="2" type="ORF">U472_01790</name>
</gene>
<dbReference type="AlphaFoldDB" id="A0A1C0AC44"/>
<evidence type="ECO:0000313" key="3">
    <source>
        <dbReference type="Proteomes" id="UP000093514"/>
    </source>
</evidence>
<feature type="transmembrane region" description="Helical" evidence="1">
    <location>
        <begin position="40"/>
        <end position="61"/>
    </location>
</feature>
<evidence type="ECO:0000256" key="1">
    <source>
        <dbReference type="SAM" id="Phobius"/>
    </source>
</evidence>
<reference evidence="3" key="1">
    <citation type="submission" date="2016-07" db="EMBL/GenBank/DDBJ databases">
        <authorList>
            <person name="Florea S."/>
            <person name="Webb J.S."/>
            <person name="Jaromczyk J."/>
            <person name="Schardl C.L."/>
        </authorList>
    </citation>
    <scope>NUCLEOTIDE SEQUENCE [LARGE SCALE GENOMIC DNA]</scope>
    <source>
        <strain evidence="3">Z6</strain>
    </source>
</reference>
<keyword evidence="1" id="KW-0472">Membrane</keyword>
<keyword evidence="1" id="KW-0812">Transmembrane</keyword>